<feature type="transmembrane region" description="Helical" evidence="7">
    <location>
        <begin position="62"/>
        <end position="80"/>
    </location>
</feature>
<evidence type="ECO:0000259" key="8">
    <source>
        <dbReference type="PROSITE" id="PS50850"/>
    </source>
</evidence>
<dbReference type="PANTHER" id="PTHR42718">
    <property type="entry name" value="MAJOR FACILITATOR SUPERFAMILY MULTIDRUG TRANSPORTER MFSC"/>
    <property type="match status" value="1"/>
</dbReference>
<comment type="caution">
    <text evidence="9">The sequence shown here is derived from an EMBL/GenBank/DDBJ whole genome shotgun (WGS) entry which is preliminary data.</text>
</comment>
<dbReference type="InterPro" id="IPR011701">
    <property type="entry name" value="MFS"/>
</dbReference>
<feature type="transmembrane region" description="Helical" evidence="7">
    <location>
        <begin position="117"/>
        <end position="138"/>
    </location>
</feature>
<dbReference type="Proteomes" id="UP000576969">
    <property type="component" value="Unassembled WGS sequence"/>
</dbReference>
<feature type="transmembrane region" description="Helical" evidence="7">
    <location>
        <begin position="212"/>
        <end position="232"/>
    </location>
</feature>
<evidence type="ECO:0000256" key="5">
    <source>
        <dbReference type="ARBA" id="ARBA00022989"/>
    </source>
</evidence>
<evidence type="ECO:0000256" key="7">
    <source>
        <dbReference type="SAM" id="Phobius"/>
    </source>
</evidence>
<dbReference type="PRINTS" id="PR01036">
    <property type="entry name" value="TCRTETB"/>
</dbReference>
<feature type="transmembrane region" description="Helical" evidence="7">
    <location>
        <begin position="345"/>
        <end position="368"/>
    </location>
</feature>
<feature type="domain" description="Major facilitator superfamily (MFS) profile" evidence="8">
    <location>
        <begin position="26"/>
        <end position="474"/>
    </location>
</feature>
<feature type="transmembrane region" description="Helical" evidence="7">
    <location>
        <begin position="449"/>
        <end position="471"/>
    </location>
</feature>
<comment type="subcellular location">
    <subcellularLocation>
        <location evidence="1">Cell membrane</location>
        <topology evidence="1">Multi-pass membrane protein</topology>
    </subcellularLocation>
</comment>
<feature type="transmembrane region" description="Helical" evidence="7">
    <location>
        <begin position="178"/>
        <end position="200"/>
    </location>
</feature>
<dbReference type="PROSITE" id="PS00216">
    <property type="entry name" value="SUGAR_TRANSPORT_1"/>
    <property type="match status" value="1"/>
</dbReference>
<dbReference type="GO" id="GO:0005886">
    <property type="term" value="C:plasma membrane"/>
    <property type="evidence" value="ECO:0007669"/>
    <property type="project" value="UniProtKB-SubCell"/>
</dbReference>
<feature type="transmembrane region" description="Helical" evidence="7">
    <location>
        <begin position="284"/>
        <end position="309"/>
    </location>
</feature>
<protein>
    <submittedName>
        <fullName evidence="9">EmrB/QacA subfamily drug resistance transporter</fullName>
    </submittedName>
</protein>
<evidence type="ECO:0000313" key="10">
    <source>
        <dbReference type="Proteomes" id="UP000576969"/>
    </source>
</evidence>
<reference evidence="9 10" key="1">
    <citation type="submission" date="2020-07" db="EMBL/GenBank/DDBJ databases">
        <title>Sequencing the genomes of 1000 actinobacteria strains.</title>
        <authorList>
            <person name="Klenk H.-P."/>
        </authorList>
    </citation>
    <scope>NUCLEOTIDE SEQUENCE [LARGE SCALE GENOMIC DNA]</scope>
    <source>
        <strain evidence="9 10">DSM 24662</strain>
    </source>
</reference>
<keyword evidence="10" id="KW-1185">Reference proteome</keyword>
<dbReference type="InterPro" id="IPR036259">
    <property type="entry name" value="MFS_trans_sf"/>
</dbReference>
<proteinExistence type="predicted"/>
<feature type="transmembrane region" description="Helical" evidence="7">
    <location>
        <begin position="24"/>
        <end position="47"/>
    </location>
</feature>
<dbReference type="AlphaFoldDB" id="A0A7Y9GNV7"/>
<sequence>MSTHRPAGHMSPDAPPAAPTTRDWVVLALLCIAQFMLVLDVTAANIALPSIASDLRLGTSDLTWVITAYAVTFGGLMLLGGRLADVLGRRRLLVTGLVLFTVSSALCGLALDGVQLIAGRAVQGVGAALLSPAALASVSTLFTGAARTRALGVWAGIGASGFAVGLLASGLLTSGPGWRWIFLVNVPIGVALIPLLLRMLPASSGIGGRIDLVGGLLATVFAAALVVALGGLGGLGDAAGGLASWWPITLALGVAVLALVLFVLQERCHPAPLVPLGVLRRRPVMTGLALMLLASAAMLSLFFLASMYLQQVVGLDPFQTGLVFLPSAVATVISAHLASRALARFSVRLVAAGAFAITAAGGLVLTQLDGSSALWYPLIAGLVLVSFGLGPAFLTATASALARVDVHEAGLASGIVNTGHEIGGAFGVAAVASVIGAASASLLDPGAYARGFAALAIAALAAAIVSLVFIAPGRIDSSALPEGPLH</sequence>
<feature type="transmembrane region" description="Helical" evidence="7">
    <location>
        <begin position="321"/>
        <end position="338"/>
    </location>
</feature>
<dbReference type="EMBL" id="JACCBV010000001">
    <property type="protein sequence ID" value="NYE19984.1"/>
    <property type="molecule type" value="Genomic_DNA"/>
</dbReference>
<evidence type="ECO:0000256" key="2">
    <source>
        <dbReference type="ARBA" id="ARBA00022448"/>
    </source>
</evidence>
<organism evidence="9 10">
    <name type="scientific">Microbacterium immunditiarum</name>
    <dbReference type="NCBI Taxonomy" id="337480"/>
    <lineage>
        <taxon>Bacteria</taxon>
        <taxon>Bacillati</taxon>
        <taxon>Actinomycetota</taxon>
        <taxon>Actinomycetes</taxon>
        <taxon>Micrococcales</taxon>
        <taxon>Microbacteriaceae</taxon>
        <taxon>Microbacterium</taxon>
    </lineage>
</organism>
<keyword evidence="4 7" id="KW-0812">Transmembrane</keyword>
<dbReference type="Gene3D" id="1.20.1250.20">
    <property type="entry name" value="MFS general substrate transporter like domains"/>
    <property type="match status" value="1"/>
</dbReference>
<evidence type="ECO:0000256" key="4">
    <source>
        <dbReference type="ARBA" id="ARBA00022692"/>
    </source>
</evidence>
<feature type="transmembrane region" description="Helical" evidence="7">
    <location>
        <begin position="374"/>
        <end position="401"/>
    </location>
</feature>
<dbReference type="PROSITE" id="PS50850">
    <property type="entry name" value="MFS"/>
    <property type="match status" value="1"/>
</dbReference>
<dbReference type="InterPro" id="IPR020846">
    <property type="entry name" value="MFS_dom"/>
</dbReference>
<dbReference type="GO" id="GO:0022857">
    <property type="term" value="F:transmembrane transporter activity"/>
    <property type="evidence" value="ECO:0007669"/>
    <property type="project" value="InterPro"/>
</dbReference>
<gene>
    <name evidence="9" type="ORF">BJ991_002012</name>
</gene>
<feature type="transmembrane region" description="Helical" evidence="7">
    <location>
        <begin position="150"/>
        <end position="172"/>
    </location>
</feature>
<dbReference type="RefSeq" id="WP_179489654.1">
    <property type="nucleotide sequence ID" value="NZ_JACCBV010000001.1"/>
</dbReference>
<dbReference type="CDD" id="cd17321">
    <property type="entry name" value="MFS_MMR_MDR_like"/>
    <property type="match status" value="1"/>
</dbReference>
<feature type="transmembrane region" description="Helical" evidence="7">
    <location>
        <begin position="92"/>
        <end position="111"/>
    </location>
</feature>
<feature type="transmembrane region" description="Helical" evidence="7">
    <location>
        <begin position="244"/>
        <end position="264"/>
    </location>
</feature>
<evidence type="ECO:0000256" key="1">
    <source>
        <dbReference type="ARBA" id="ARBA00004651"/>
    </source>
</evidence>
<keyword evidence="5 7" id="KW-1133">Transmembrane helix</keyword>
<dbReference type="Gene3D" id="1.20.1720.10">
    <property type="entry name" value="Multidrug resistance protein D"/>
    <property type="match status" value="1"/>
</dbReference>
<dbReference type="PANTHER" id="PTHR42718:SF46">
    <property type="entry name" value="BLR6921 PROTEIN"/>
    <property type="match status" value="1"/>
</dbReference>
<dbReference type="InterPro" id="IPR005829">
    <property type="entry name" value="Sugar_transporter_CS"/>
</dbReference>
<accession>A0A7Y9GNV7</accession>
<evidence type="ECO:0000256" key="6">
    <source>
        <dbReference type="ARBA" id="ARBA00023136"/>
    </source>
</evidence>
<dbReference type="SUPFAM" id="SSF103473">
    <property type="entry name" value="MFS general substrate transporter"/>
    <property type="match status" value="1"/>
</dbReference>
<evidence type="ECO:0000313" key="9">
    <source>
        <dbReference type="EMBL" id="NYE19984.1"/>
    </source>
</evidence>
<evidence type="ECO:0000256" key="3">
    <source>
        <dbReference type="ARBA" id="ARBA00022475"/>
    </source>
</evidence>
<keyword evidence="3" id="KW-1003">Cell membrane</keyword>
<feature type="transmembrane region" description="Helical" evidence="7">
    <location>
        <begin position="422"/>
        <end position="443"/>
    </location>
</feature>
<name>A0A7Y9GNV7_9MICO</name>
<dbReference type="Pfam" id="PF07690">
    <property type="entry name" value="MFS_1"/>
    <property type="match status" value="1"/>
</dbReference>
<keyword evidence="6 7" id="KW-0472">Membrane</keyword>
<keyword evidence="2" id="KW-0813">Transport</keyword>